<dbReference type="RefSeq" id="XP_012179993.1">
    <property type="nucleotide sequence ID" value="XM_012324603.1"/>
</dbReference>
<accession>J4GN34</accession>
<gene>
    <name evidence="4" type="ORF">FIBRA_02750</name>
</gene>
<protein>
    <recommendedName>
        <fullName evidence="3">Nudix hydrolase domain-containing protein</fullName>
    </recommendedName>
</protein>
<keyword evidence="5" id="KW-1185">Reference proteome</keyword>
<dbReference type="InterPro" id="IPR020084">
    <property type="entry name" value="NUDIX_hydrolase_CS"/>
</dbReference>
<dbReference type="SUPFAM" id="SSF55811">
    <property type="entry name" value="Nudix"/>
    <property type="match status" value="1"/>
</dbReference>
<proteinExistence type="predicted"/>
<organism evidence="4 5">
    <name type="scientific">Fibroporia radiculosa</name>
    <dbReference type="NCBI Taxonomy" id="599839"/>
    <lineage>
        <taxon>Eukaryota</taxon>
        <taxon>Fungi</taxon>
        <taxon>Dikarya</taxon>
        <taxon>Basidiomycota</taxon>
        <taxon>Agaricomycotina</taxon>
        <taxon>Agaricomycetes</taxon>
        <taxon>Polyporales</taxon>
        <taxon>Fibroporiaceae</taxon>
        <taxon>Fibroporia</taxon>
    </lineage>
</organism>
<dbReference type="PROSITE" id="PS51462">
    <property type="entry name" value="NUDIX"/>
    <property type="match status" value="1"/>
</dbReference>
<evidence type="ECO:0000256" key="1">
    <source>
        <dbReference type="ARBA" id="ARBA00022801"/>
    </source>
</evidence>
<evidence type="ECO:0000313" key="4">
    <source>
        <dbReference type="EMBL" id="CCM00710.1"/>
    </source>
</evidence>
<name>J4GN34_9APHY</name>
<dbReference type="EMBL" id="HE797000">
    <property type="protein sequence ID" value="CCM00710.1"/>
    <property type="molecule type" value="Genomic_DNA"/>
</dbReference>
<dbReference type="AlphaFoldDB" id="J4GN34"/>
<reference evidence="4 5" key="1">
    <citation type="journal article" date="2012" name="Appl. Environ. Microbiol.">
        <title>Short-read sequencing for genomic analysis of the brown rot fungus Fibroporia radiculosa.</title>
        <authorList>
            <person name="Tang J.D."/>
            <person name="Perkins A.D."/>
            <person name="Sonstegard T.S."/>
            <person name="Schroeder S.G."/>
            <person name="Burgess S.C."/>
            <person name="Diehl S.V."/>
        </authorList>
    </citation>
    <scope>NUCLEOTIDE SEQUENCE [LARGE SCALE GENOMIC DNA]</scope>
    <source>
        <strain evidence="4 5">TFFH 294</strain>
    </source>
</reference>
<feature type="region of interest" description="Disordered" evidence="2">
    <location>
        <begin position="1"/>
        <end position="53"/>
    </location>
</feature>
<dbReference type="OrthoDB" id="276276at2759"/>
<dbReference type="Gene3D" id="3.90.79.10">
    <property type="entry name" value="Nucleoside Triphosphate Pyrophosphohydrolase"/>
    <property type="match status" value="1"/>
</dbReference>
<dbReference type="PANTHER" id="PTHR21340">
    <property type="entry name" value="DIADENOSINE 5,5-P1,P4-TETRAPHOSPHATE PYROPHOSPHOHYDROLASE MUTT"/>
    <property type="match status" value="1"/>
</dbReference>
<evidence type="ECO:0000256" key="2">
    <source>
        <dbReference type="SAM" id="MobiDB-lite"/>
    </source>
</evidence>
<dbReference type="Pfam" id="PF00293">
    <property type="entry name" value="NUDIX"/>
    <property type="match status" value="1"/>
</dbReference>
<dbReference type="InterPro" id="IPR015797">
    <property type="entry name" value="NUDIX_hydrolase-like_dom_sf"/>
</dbReference>
<dbReference type="GO" id="GO:0004081">
    <property type="term" value="F:bis(5'-nucleosyl)-tetraphosphatase (asymmetrical) activity"/>
    <property type="evidence" value="ECO:0007669"/>
    <property type="project" value="TreeGrafter"/>
</dbReference>
<dbReference type="InterPro" id="IPR000086">
    <property type="entry name" value="NUDIX_hydrolase_dom"/>
</dbReference>
<dbReference type="Proteomes" id="UP000006352">
    <property type="component" value="Unassembled WGS sequence"/>
</dbReference>
<feature type="compositionally biased region" description="Low complexity" evidence="2">
    <location>
        <begin position="1"/>
        <end position="29"/>
    </location>
</feature>
<keyword evidence="1" id="KW-0378">Hydrolase</keyword>
<dbReference type="GO" id="GO:0006167">
    <property type="term" value="P:AMP biosynthetic process"/>
    <property type="evidence" value="ECO:0007669"/>
    <property type="project" value="TreeGrafter"/>
</dbReference>
<evidence type="ECO:0000313" key="5">
    <source>
        <dbReference type="Proteomes" id="UP000006352"/>
    </source>
</evidence>
<evidence type="ECO:0000259" key="3">
    <source>
        <dbReference type="PROSITE" id="PS51462"/>
    </source>
</evidence>
<feature type="domain" description="Nudix hydrolase" evidence="3">
    <location>
        <begin position="72"/>
        <end position="241"/>
    </location>
</feature>
<dbReference type="InParanoid" id="J4GN34"/>
<dbReference type="GO" id="GO:0006754">
    <property type="term" value="P:ATP biosynthetic process"/>
    <property type="evidence" value="ECO:0007669"/>
    <property type="project" value="TreeGrafter"/>
</dbReference>
<sequence length="278" mass="30745">MATQGPSNLSSQSQSQPQSSHPSSGSQPSRHGHSRQSNTACKSARPPSTKEPRIFSHLSSPAIPDSMWFGSDFMLGAGMVIIQPSSGKLVLLYERQKQYWFLPKGRKDVGESLEQTALREAYEESGFRADFLPVVLAHNAPLPPGSQSKLDDPCTEPFYVSTMAFGPSRRQAQRSPREDGGGEYLTFWYIGQIPADAVCEANTGMPDEQHYESHLLDYEEACSRLYASGMHKWVIVLQVAYKLWEETQEMSQKPTSVHPSGPRSSKASSMSDSSVLKK</sequence>
<dbReference type="InterPro" id="IPR051325">
    <property type="entry name" value="Nudix_hydrolase_domain"/>
</dbReference>
<feature type="compositionally biased region" description="Polar residues" evidence="2">
    <location>
        <begin position="249"/>
        <end position="258"/>
    </location>
</feature>
<feature type="region of interest" description="Disordered" evidence="2">
    <location>
        <begin position="248"/>
        <end position="278"/>
    </location>
</feature>
<dbReference type="HOGENOM" id="CLU_037162_2_0_1"/>
<dbReference type="PROSITE" id="PS00893">
    <property type="entry name" value="NUDIX_BOX"/>
    <property type="match status" value="1"/>
</dbReference>
<dbReference type="GeneID" id="24095621"/>
<dbReference type="PANTHER" id="PTHR21340:SF0">
    <property type="entry name" value="BIS(5'-NUCLEOSYL)-TETRAPHOSPHATASE [ASYMMETRICAL]"/>
    <property type="match status" value="1"/>
</dbReference>
<feature type="compositionally biased region" description="Low complexity" evidence="2">
    <location>
        <begin position="264"/>
        <end position="278"/>
    </location>
</feature>